<accession>A0A0F9VLB3</accession>
<dbReference type="EMBL" id="LAZR01000039">
    <property type="protein sequence ID" value="KKO00678.1"/>
    <property type="molecule type" value="Genomic_DNA"/>
</dbReference>
<dbReference type="Gene3D" id="3.20.20.210">
    <property type="match status" value="1"/>
</dbReference>
<evidence type="ECO:0008006" key="2">
    <source>
        <dbReference type="Google" id="ProtNLM"/>
    </source>
</evidence>
<evidence type="ECO:0000313" key="1">
    <source>
        <dbReference type="EMBL" id="KKO00678.1"/>
    </source>
</evidence>
<gene>
    <name evidence="1" type="ORF">LCGC14_0124520</name>
</gene>
<sequence>MTCLSDNDRQVLRDAAKQVAEIAADPAQEAKLAEWRRHNSMRPGKPLVLVYPEDVWDEFLPRSEMQCEGEAARSKEWGLRSRLYMAEHIRDDRPVSADWDVELVIDDPGCGLAWNYSRHDVDGGRRTEEFQSVIADDADPDQIVHNRTVTVDHEATQREFDERSELFGDILNVRTHGVRGFGIAVVDVFIQWRGIEKMMWDMIDRPQWLHRFFELMTESEIDAARQFEALGVLECNNGNNGVGSGGLGATDELPGPGFDGEHVRLRDMWGFSTSQIFSEVSPAMHDEFAITYEAKFLDLFGLNCYGCCEPLDKKVDLVRKLPRIRRLSMSPFVDWVVGAEAIGGDFIYSAKPQPSWLASDVWDIDLCRGEIVTILDACKANGCTVEFVLNSTLTSRNEPWRYDEWTDMVQEEVSRYA</sequence>
<reference evidence="1" key="1">
    <citation type="journal article" date="2015" name="Nature">
        <title>Complex archaea that bridge the gap between prokaryotes and eukaryotes.</title>
        <authorList>
            <person name="Spang A."/>
            <person name="Saw J.H."/>
            <person name="Jorgensen S.L."/>
            <person name="Zaremba-Niedzwiedzka K."/>
            <person name="Martijn J."/>
            <person name="Lind A.E."/>
            <person name="van Eijk R."/>
            <person name="Schleper C."/>
            <person name="Guy L."/>
            <person name="Ettema T.J."/>
        </authorList>
    </citation>
    <scope>NUCLEOTIDE SEQUENCE</scope>
</reference>
<name>A0A0F9VLB3_9ZZZZ</name>
<organism evidence="1">
    <name type="scientific">marine sediment metagenome</name>
    <dbReference type="NCBI Taxonomy" id="412755"/>
    <lineage>
        <taxon>unclassified sequences</taxon>
        <taxon>metagenomes</taxon>
        <taxon>ecological metagenomes</taxon>
    </lineage>
</organism>
<proteinExistence type="predicted"/>
<comment type="caution">
    <text evidence="1">The sequence shown here is derived from an EMBL/GenBank/DDBJ whole genome shotgun (WGS) entry which is preliminary data.</text>
</comment>
<protein>
    <recommendedName>
        <fullName evidence="2">Uroporphyrinogen decarboxylase (URO-D) domain-containing protein</fullName>
    </recommendedName>
</protein>
<dbReference type="InterPro" id="IPR038071">
    <property type="entry name" value="UROD/MetE-like_sf"/>
</dbReference>
<dbReference type="AlphaFoldDB" id="A0A0F9VLB3"/>